<dbReference type="InterPro" id="IPR019786">
    <property type="entry name" value="Zinc_finger_PHD-type_CS"/>
</dbReference>
<proteinExistence type="evidence at transcript level"/>
<gene>
    <name evidence="8" type="primary">Phf21a</name>
</gene>
<dbReference type="SMART" id="SM00249">
    <property type="entry name" value="PHD"/>
    <property type="match status" value="1"/>
</dbReference>
<keyword evidence="5" id="KW-0175">Coiled coil</keyword>
<dbReference type="PANTHER" id="PTHR24102:SF28">
    <property type="entry name" value="PHD-TYPE DOMAIN-CONTAINING PROTEIN"/>
    <property type="match status" value="1"/>
</dbReference>
<feature type="coiled-coil region" evidence="5">
    <location>
        <begin position="571"/>
        <end position="598"/>
    </location>
</feature>
<evidence type="ECO:0000256" key="5">
    <source>
        <dbReference type="SAM" id="Coils"/>
    </source>
</evidence>
<dbReference type="Pfam" id="PF00628">
    <property type="entry name" value="PHD"/>
    <property type="match status" value="1"/>
</dbReference>
<evidence type="ECO:0000256" key="1">
    <source>
        <dbReference type="ARBA" id="ARBA00022723"/>
    </source>
</evidence>
<evidence type="ECO:0000313" key="8">
    <source>
        <dbReference type="EMBL" id="CAB3264831.1"/>
    </source>
</evidence>
<accession>A0A6F9DNR7</accession>
<evidence type="ECO:0000256" key="4">
    <source>
        <dbReference type="PROSITE-ProRule" id="PRU00146"/>
    </source>
</evidence>
<evidence type="ECO:0000256" key="2">
    <source>
        <dbReference type="ARBA" id="ARBA00022771"/>
    </source>
</evidence>
<evidence type="ECO:0000256" key="6">
    <source>
        <dbReference type="SAM" id="MobiDB-lite"/>
    </source>
</evidence>
<dbReference type="SUPFAM" id="SSF57903">
    <property type="entry name" value="FYVE/PHD zinc finger"/>
    <property type="match status" value="1"/>
</dbReference>
<dbReference type="InterPro" id="IPR013083">
    <property type="entry name" value="Znf_RING/FYVE/PHD"/>
</dbReference>
<dbReference type="InterPro" id="IPR019787">
    <property type="entry name" value="Znf_PHD-finger"/>
</dbReference>
<dbReference type="InterPro" id="IPR011011">
    <property type="entry name" value="Znf_FYVE_PHD"/>
</dbReference>
<dbReference type="CDD" id="cd15523">
    <property type="entry name" value="PHD_PHF21A"/>
    <property type="match status" value="1"/>
</dbReference>
<keyword evidence="3" id="KW-0862">Zinc</keyword>
<dbReference type="EMBL" id="LR788969">
    <property type="protein sequence ID" value="CAB3264831.1"/>
    <property type="molecule type" value="mRNA"/>
</dbReference>
<feature type="domain" description="PHD-type" evidence="7">
    <location>
        <begin position="500"/>
        <end position="547"/>
    </location>
</feature>
<dbReference type="InterPro" id="IPR001965">
    <property type="entry name" value="Znf_PHD"/>
</dbReference>
<name>A0A6F9DNR7_9ASCI</name>
<feature type="region of interest" description="Disordered" evidence="6">
    <location>
        <begin position="325"/>
        <end position="360"/>
    </location>
</feature>
<dbReference type="GO" id="GO:0008270">
    <property type="term" value="F:zinc ion binding"/>
    <property type="evidence" value="ECO:0007669"/>
    <property type="project" value="UniProtKB-KW"/>
</dbReference>
<keyword evidence="2 4" id="KW-0863">Zinc-finger</keyword>
<dbReference type="PROSITE" id="PS50016">
    <property type="entry name" value="ZF_PHD_2"/>
    <property type="match status" value="1"/>
</dbReference>
<evidence type="ECO:0000259" key="7">
    <source>
        <dbReference type="PROSITE" id="PS50016"/>
    </source>
</evidence>
<feature type="compositionally biased region" description="Polar residues" evidence="6">
    <location>
        <begin position="444"/>
        <end position="462"/>
    </location>
</feature>
<keyword evidence="1" id="KW-0479">Metal-binding</keyword>
<protein>
    <submittedName>
        <fullName evidence="8">PHD finger protein 21A</fullName>
    </submittedName>
</protein>
<feature type="compositionally biased region" description="Low complexity" evidence="6">
    <location>
        <begin position="341"/>
        <end position="353"/>
    </location>
</feature>
<evidence type="ECO:0000256" key="3">
    <source>
        <dbReference type="ARBA" id="ARBA00022833"/>
    </source>
</evidence>
<feature type="region of interest" description="Disordered" evidence="6">
    <location>
        <begin position="428"/>
        <end position="501"/>
    </location>
</feature>
<feature type="compositionally biased region" description="Basic and acidic residues" evidence="6">
    <location>
        <begin position="487"/>
        <end position="501"/>
    </location>
</feature>
<feature type="compositionally biased region" description="Basic and acidic residues" evidence="6">
    <location>
        <begin position="463"/>
        <end position="477"/>
    </location>
</feature>
<organism evidence="8">
    <name type="scientific">Phallusia mammillata</name>
    <dbReference type="NCBI Taxonomy" id="59560"/>
    <lineage>
        <taxon>Eukaryota</taxon>
        <taxon>Metazoa</taxon>
        <taxon>Chordata</taxon>
        <taxon>Tunicata</taxon>
        <taxon>Ascidiacea</taxon>
        <taxon>Phlebobranchia</taxon>
        <taxon>Ascidiidae</taxon>
        <taxon>Phallusia</taxon>
    </lineage>
</organism>
<dbReference type="PANTHER" id="PTHR24102">
    <property type="entry name" value="PHD FINGER PROTEIN"/>
    <property type="match status" value="1"/>
</dbReference>
<dbReference type="Gene3D" id="3.30.40.10">
    <property type="entry name" value="Zinc/RING finger domain, C3HC4 (zinc finger)"/>
    <property type="match status" value="1"/>
</dbReference>
<feature type="region of interest" description="Disordered" evidence="6">
    <location>
        <begin position="284"/>
        <end position="305"/>
    </location>
</feature>
<reference evidence="8" key="1">
    <citation type="submission" date="2020-04" db="EMBL/GenBank/DDBJ databases">
        <authorList>
            <person name="Neveu A P."/>
        </authorList>
    </citation>
    <scope>NUCLEOTIDE SEQUENCE</scope>
    <source>
        <tissue evidence="8">Whole embryo</tissue>
    </source>
</reference>
<feature type="compositionally biased region" description="Polar residues" evidence="6">
    <location>
        <begin position="325"/>
        <end position="334"/>
    </location>
</feature>
<sequence length="657" mass="72674">MASNNSKGTEMDLKIVQQQLKADIMKHQEIMVKLKKMPQDSLLLANLKEIQKHIAELGSKQKQLKIQYQNHVQESPVVTNGEVPGVSARKFVKIAPKKEEEPQKQLLGKVVDVTEHGSFTPVTLKQAQAAENKIGNLSSSNSVAICSSFRPINLTKVNGVSSTNKRSIQSKADVTQVSSAQNALNLSTKSKMPVSTNSPRNIIMHAPMKIKVPGPPMATTASYVLLATNVTNSKKNPTVLRLVQKGQNVGGAVAITASQGKLMTHQKPVTTSNKAHVWLNVSNSSNIKRPPTAVTQSRPKQQAPSTFQKCRILDGKVVSTGNPLPTNYIQSNKPKQPPVVRPTTSPVSMTTTSNDICDTQPIDPMNKKLYFLDVLDLVPKEKADRLRNRRYGKRRSVAHPVYSGGIYVSTTGTDSSKRILPPDLLGFEEMPVKRPRGRPRGSGKNANRSIPPSTGAVTSVNKEVSKIIEQTRPDRPSTSRGFVSRSLEQKGTDQKGDSHEDHCAVCNETGKLLMCDTCSFVYHMDCLDPPLKVVPTGMWYCDTCRKKFSDNSAAPRWPGLMSVVHSYLAFDRQRREAIESARKKAENLKQQRSSRQHQIKTMAADLITKVTAKNRSLERNRHIIDDLTKLRKGFDSIRNGVVKFESTKPLQLDQESC</sequence>
<dbReference type="PROSITE" id="PS01359">
    <property type="entry name" value="ZF_PHD_1"/>
    <property type="match status" value="1"/>
</dbReference>
<dbReference type="AlphaFoldDB" id="A0A6F9DNR7"/>